<feature type="transmembrane region" description="Helical" evidence="1">
    <location>
        <begin position="115"/>
        <end position="134"/>
    </location>
</feature>
<keyword evidence="1" id="KW-0472">Membrane</keyword>
<evidence type="ECO:0000313" key="2">
    <source>
        <dbReference type="EMBL" id="PAV06527.1"/>
    </source>
</evidence>
<gene>
    <name evidence="2" type="ORF">ASJ82_04725</name>
    <name evidence="3" type="ORF">MSCUN_00830</name>
</gene>
<evidence type="ECO:0000313" key="4">
    <source>
        <dbReference type="Proteomes" id="UP000217528"/>
    </source>
</evidence>
<dbReference type="Proteomes" id="UP000246004">
    <property type="component" value="Unassembled WGS sequence"/>
</dbReference>
<name>A0A2A2HAZ5_9EURY</name>
<reference evidence="2 4" key="2">
    <citation type="journal article" date="2017" name="BMC Genomics">
        <title>Genomic analysis of methanogenic archaea reveals a shift towards energy conservation.</title>
        <authorList>
            <person name="Gilmore S.P."/>
            <person name="Henske J.K."/>
            <person name="Sexton J.A."/>
            <person name="Solomon K.V."/>
            <person name="Seppala S."/>
            <person name="Yoo J.I."/>
            <person name="Huyett L.M."/>
            <person name="Pressman A."/>
            <person name="Cogan J.Z."/>
            <person name="Kivenson V."/>
            <person name="Peng X."/>
            <person name="Tan Y."/>
            <person name="Valentine D.L."/>
            <person name="O'Malley M.A."/>
        </authorList>
    </citation>
    <scope>NUCLEOTIDE SEQUENCE [LARGE SCALE GENOMIC DNA]</scope>
    <source>
        <strain evidence="2 4">1R-7</strain>
    </source>
</reference>
<dbReference type="OrthoDB" id="78251at2157"/>
<proteinExistence type="predicted"/>
<feature type="transmembrane region" description="Helical" evidence="1">
    <location>
        <begin position="60"/>
        <end position="84"/>
    </location>
</feature>
<dbReference type="RefSeq" id="WP_095609381.1">
    <property type="nucleotide sequence ID" value="NZ_LMVN01000029.1"/>
</dbReference>
<protein>
    <recommendedName>
        <fullName evidence="6">Zinc-ribbon domain-containing protein</fullName>
    </recommendedName>
</protein>
<keyword evidence="1" id="KW-1133">Transmembrane helix</keyword>
<organism evidence="2 4">
    <name type="scientific">Methanosphaera cuniculi</name>
    <dbReference type="NCBI Taxonomy" id="1077256"/>
    <lineage>
        <taxon>Archaea</taxon>
        <taxon>Methanobacteriati</taxon>
        <taxon>Methanobacteriota</taxon>
        <taxon>Methanomada group</taxon>
        <taxon>Methanobacteria</taxon>
        <taxon>Methanobacteriales</taxon>
        <taxon>Methanobacteriaceae</taxon>
        <taxon>Methanosphaera</taxon>
    </lineage>
</organism>
<evidence type="ECO:0000313" key="5">
    <source>
        <dbReference type="Proteomes" id="UP000246004"/>
    </source>
</evidence>
<dbReference type="EMBL" id="LMVN01000029">
    <property type="protein sequence ID" value="PAV06527.1"/>
    <property type="molecule type" value="Genomic_DNA"/>
</dbReference>
<dbReference type="EMBL" id="LWMS01000002">
    <property type="protein sequence ID" value="PWL09022.1"/>
    <property type="molecule type" value="Genomic_DNA"/>
</dbReference>
<accession>A0A2A2HAZ5</accession>
<keyword evidence="4" id="KW-1185">Reference proteome</keyword>
<sequence length="155" mass="17518">MKTCPYCRTENDDNAIRCITCGAQLQMVNNNNCNSCNNDNYNNYDNNPNNNNTMRPHKNVALATLISILGGFIIVLVGAGNLYLGLSKRYLVEVIIGVLCTGLMRFFIIMRSISAFIFATLLVIWYIYTCYDTYRCAKAINEGRPIPKLFGYTLE</sequence>
<dbReference type="AlphaFoldDB" id="A0A2A2HAZ5"/>
<evidence type="ECO:0008006" key="6">
    <source>
        <dbReference type="Google" id="ProtNLM"/>
    </source>
</evidence>
<reference evidence="3 5" key="1">
    <citation type="submission" date="2016-04" db="EMBL/GenBank/DDBJ databases">
        <title>Genome sequence of Methanosphaera cuniculi DSM 4103.</title>
        <authorList>
            <person name="Poehlein A."/>
            <person name="Seedorf H."/>
            <person name="Daniel R."/>
        </authorList>
    </citation>
    <scope>NUCLEOTIDE SEQUENCE [LARGE SCALE GENOMIC DNA]</scope>
    <source>
        <strain evidence="3 5">DSM 4103</strain>
    </source>
</reference>
<evidence type="ECO:0000313" key="3">
    <source>
        <dbReference type="EMBL" id="PWL09022.1"/>
    </source>
</evidence>
<comment type="caution">
    <text evidence="2">The sequence shown here is derived from an EMBL/GenBank/DDBJ whole genome shotgun (WGS) entry which is preliminary data.</text>
</comment>
<evidence type="ECO:0000256" key="1">
    <source>
        <dbReference type="SAM" id="Phobius"/>
    </source>
</evidence>
<keyword evidence="1" id="KW-0812">Transmembrane</keyword>
<dbReference type="Proteomes" id="UP000217528">
    <property type="component" value="Unassembled WGS sequence"/>
</dbReference>